<reference evidence="3 4" key="1">
    <citation type="journal article" date="2011" name="Stand. Genomic Sci.">
        <title>Complete genome sequence of the gliding, heparinolytic Pedobacter saltans type strain (113).</title>
        <authorList>
            <person name="Liolios K."/>
            <person name="Sikorski J."/>
            <person name="Lu M."/>
            <person name="Nolan M."/>
            <person name="Lapidus A."/>
            <person name="Lucas S."/>
            <person name="Hammon N."/>
            <person name="Deshpande S."/>
            <person name="Cheng J.F."/>
            <person name="Tapia R."/>
            <person name="Han C."/>
            <person name="Goodwin L."/>
            <person name="Pitluck S."/>
            <person name="Huntemann M."/>
            <person name="Ivanova N."/>
            <person name="Pagani I."/>
            <person name="Mavromatis K."/>
            <person name="Ovchinikova G."/>
            <person name="Pati A."/>
            <person name="Chen A."/>
            <person name="Palaniappan K."/>
            <person name="Land M."/>
            <person name="Hauser L."/>
            <person name="Brambilla E.M."/>
            <person name="Kotsyurbenko O."/>
            <person name="Rohde M."/>
            <person name="Tindall B.J."/>
            <person name="Abt B."/>
            <person name="Goker M."/>
            <person name="Detter J.C."/>
            <person name="Woyke T."/>
            <person name="Bristow J."/>
            <person name="Eisen J.A."/>
            <person name="Markowitz V."/>
            <person name="Hugenholtz P."/>
            <person name="Klenk H.P."/>
            <person name="Kyrpides N.C."/>
        </authorList>
    </citation>
    <scope>NUCLEOTIDE SEQUENCE [LARGE SCALE GENOMIC DNA]</scope>
    <source>
        <strain evidence="4">ATCC 51119 / DSM 12145 / JCM 21818 / LMG 10337 / NBRC 100064 / NCIMB 13643</strain>
    </source>
</reference>
<dbReference type="SUPFAM" id="SSF51735">
    <property type="entry name" value="NAD(P)-binding Rossmann-fold domains"/>
    <property type="match status" value="1"/>
</dbReference>
<dbReference type="InterPro" id="IPR052515">
    <property type="entry name" value="Gfo/Idh/MocA_Oxidoreductase"/>
</dbReference>
<dbReference type="Pfam" id="PF01408">
    <property type="entry name" value="GFO_IDH_MocA"/>
    <property type="match status" value="1"/>
</dbReference>
<dbReference type="Proteomes" id="UP000000310">
    <property type="component" value="Chromosome"/>
</dbReference>
<keyword evidence="4" id="KW-1185">Reference proteome</keyword>
<dbReference type="RefSeq" id="WP_013632208.1">
    <property type="nucleotide sequence ID" value="NC_015177.1"/>
</dbReference>
<sequence>MNTDKIYGFGIVGTGAIADIHADAIKSVAGAKLIGVYNRNYDKAKSFSEKHGGESFEDLDTFLDRADIDIICICTPSGLHEEMALLAIRKGKHCLIEKPLEINTMRCDQMISEAKRNGVQLGVVFQSRFYPESRAIKEAIDRNWFGKLAIGSAYVKWSRTEAYYKQNAWRGTWAFDGGGALMNQGIHAVDVLQWYMGEVESVQAMTGNFRHEEIEVEDTVVAILRFKNGALGTIECSTALYPGFLKRIEITGTEGSAVIEDADITKWEFMNADANAYYAVKAKDESKDANGGVSNPMAISSLGHQLQITDFINALNASAKPFIDGEEGRKSVRIIEAIYESARTGKPVYL</sequence>
<evidence type="ECO:0000313" key="3">
    <source>
        <dbReference type="EMBL" id="ADY51709.1"/>
    </source>
</evidence>
<dbReference type="OrthoDB" id="9815825at2"/>
<feature type="domain" description="Gfo/Idh/MocA-like oxidoreductase N-terminal" evidence="1">
    <location>
        <begin position="9"/>
        <end position="123"/>
    </location>
</feature>
<dbReference type="Gene3D" id="3.40.50.720">
    <property type="entry name" value="NAD(P)-binding Rossmann-like Domain"/>
    <property type="match status" value="1"/>
</dbReference>
<dbReference type="AlphaFoldDB" id="F0SCB2"/>
<proteinExistence type="predicted"/>
<dbReference type="InterPro" id="IPR036291">
    <property type="entry name" value="NAD(P)-bd_dom_sf"/>
</dbReference>
<dbReference type="HOGENOM" id="CLU_023194_1_0_10"/>
<dbReference type="STRING" id="762903.Pedsa_1140"/>
<dbReference type="GO" id="GO:0000166">
    <property type="term" value="F:nucleotide binding"/>
    <property type="evidence" value="ECO:0007669"/>
    <property type="project" value="InterPro"/>
</dbReference>
<gene>
    <name evidence="3" type="ordered locus">Pedsa_1140</name>
</gene>
<dbReference type="PANTHER" id="PTHR43249:SF1">
    <property type="entry name" value="D-GLUCOSIDE 3-DEHYDROGENASE"/>
    <property type="match status" value="1"/>
</dbReference>
<evidence type="ECO:0000259" key="2">
    <source>
        <dbReference type="Pfam" id="PF22725"/>
    </source>
</evidence>
<protein>
    <submittedName>
        <fullName evidence="3">Oxidoreductase domain protein</fullName>
    </submittedName>
</protein>
<dbReference type="InterPro" id="IPR000683">
    <property type="entry name" value="Gfo/Idh/MocA-like_OxRdtase_N"/>
</dbReference>
<dbReference type="EMBL" id="CP002545">
    <property type="protein sequence ID" value="ADY51709.1"/>
    <property type="molecule type" value="Genomic_DNA"/>
</dbReference>
<evidence type="ECO:0000313" key="4">
    <source>
        <dbReference type="Proteomes" id="UP000000310"/>
    </source>
</evidence>
<evidence type="ECO:0000259" key="1">
    <source>
        <dbReference type="Pfam" id="PF01408"/>
    </source>
</evidence>
<feature type="domain" description="GFO/IDH/MocA-like oxidoreductase" evidence="2">
    <location>
        <begin position="134"/>
        <end position="257"/>
    </location>
</feature>
<dbReference type="eggNOG" id="COG0673">
    <property type="taxonomic scope" value="Bacteria"/>
</dbReference>
<dbReference type="KEGG" id="psn:Pedsa_1140"/>
<dbReference type="PANTHER" id="PTHR43249">
    <property type="entry name" value="UDP-N-ACETYL-2-AMINO-2-DEOXY-D-GLUCURONATE OXIDASE"/>
    <property type="match status" value="1"/>
</dbReference>
<dbReference type="Gene3D" id="3.30.360.10">
    <property type="entry name" value="Dihydrodipicolinate Reductase, domain 2"/>
    <property type="match status" value="1"/>
</dbReference>
<accession>F0SCB2</accession>
<dbReference type="InterPro" id="IPR055170">
    <property type="entry name" value="GFO_IDH_MocA-like_dom"/>
</dbReference>
<name>F0SCB2_PSESL</name>
<dbReference type="Pfam" id="PF22725">
    <property type="entry name" value="GFO_IDH_MocA_C3"/>
    <property type="match status" value="1"/>
</dbReference>
<reference evidence="4" key="2">
    <citation type="submission" date="2011-02" db="EMBL/GenBank/DDBJ databases">
        <title>The complete genome of Pedobacter saltans DSM 12145.</title>
        <authorList>
            <consortium name="US DOE Joint Genome Institute (JGI-PGF)"/>
            <person name="Lucas S."/>
            <person name="Copeland A."/>
            <person name="Lapidus A."/>
            <person name="Bruce D."/>
            <person name="Goodwin L."/>
            <person name="Pitluck S."/>
            <person name="Kyrpides N."/>
            <person name="Mavromatis K."/>
            <person name="Pagani I."/>
            <person name="Ivanova N."/>
            <person name="Ovchinnikova G."/>
            <person name="Lu M."/>
            <person name="Detter J.C."/>
            <person name="Han C."/>
            <person name="Land M."/>
            <person name="Hauser L."/>
            <person name="Markowitz V."/>
            <person name="Cheng J.-F."/>
            <person name="Hugenholtz P."/>
            <person name="Woyke T."/>
            <person name="Wu D."/>
            <person name="Tindall B."/>
            <person name="Pomrenke H.G."/>
            <person name="Brambilla E."/>
            <person name="Klenk H.-P."/>
            <person name="Eisen J.A."/>
        </authorList>
    </citation>
    <scope>NUCLEOTIDE SEQUENCE [LARGE SCALE GENOMIC DNA]</scope>
    <source>
        <strain evidence="4">ATCC 51119 / DSM 12145 / JCM 21818 / LMG 10337 / NBRC 100064 / NCIMB 13643</strain>
    </source>
</reference>
<organism evidence="3 4">
    <name type="scientific">Pseudopedobacter saltans (strain ATCC 51119 / DSM 12145 / JCM 21818 / CCUG 39354 / LMG 10337 / NBRC 100064 / NCIMB 13643)</name>
    <name type="common">Pedobacter saltans</name>
    <dbReference type="NCBI Taxonomy" id="762903"/>
    <lineage>
        <taxon>Bacteria</taxon>
        <taxon>Pseudomonadati</taxon>
        <taxon>Bacteroidota</taxon>
        <taxon>Sphingobacteriia</taxon>
        <taxon>Sphingobacteriales</taxon>
        <taxon>Sphingobacteriaceae</taxon>
        <taxon>Pseudopedobacter</taxon>
    </lineage>
</organism>
<dbReference type="SUPFAM" id="SSF55347">
    <property type="entry name" value="Glyceraldehyde-3-phosphate dehydrogenase-like, C-terminal domain"/>
    <property type="match status" value="1"/>
</dbReference>